<keyword evidence="3" id="KW-1185">Reference proteome</keyword>
<accession>A0A9P4M5U5</accession>
<dbReference type="InterPro" id="IPR052895">
    <property type="entry name" value="HetReg/Transcr_Mod"/>
</dbReference>
<gene>
    <name evidence="2" type="ORF">NA57DRAFT_57407</name>
</gene>
<dbReference type="Pfam" id="PF06985">
    <property type="entry name" value="HET"/>
    <property type="match status" value="1"/>
</dbReference>
<organism evidence="2 3">
    <name type="scientific">Rhizodiscina lignyota</name>
    <dbReference type="NCBI Taxonomy" id="1504668"/>
    <lineage>
        <taxon>Eukaryota</taxon>
        <taxon>Fungi</taxon>
        <taxon>Dikarya</taxon>
        <taxon>Ascomycota</taxon>
        <taxon>Pezizomycotina</taxon>
        <taxon>Dothideomycetes</taxon>
        <taxon>Pleosporomycetidae</taxon>
        <taxon>Aulographales</taxon>
        <taxon>Rhizodiscinaceae</taxon>
        <taxon>Rhizodiscina</taxon>
    </lineage>
</organism>
<dbReference type="PANTHER" id="PTHR24148:SF64">
    <property type="entry name" value="HETEROKARYON INCOMPATIBILITY DOMAIN-CONTAINING PROTEIN"/>
    <property type="match status" value="1"/>
</dbReference>
<dbReference type="PANTHER" id="PTHR24148">
    <property type="entry name" value="ANKYRIN REPEAT DOMAIN-CONTAINING PROTEIN 39 HOMOLOG-RELATED"/>
    <property type="match status" value="1"/>
</dbReference>
<proteinExistence type="predicted"/>
<dbReference type="InterPro" id="IPR010730">
    <property type="entry name" value="HET"/>
</dbReference>
<evidence type="ECO:0000313" key="2">
    <source>
        <dbReference type="EMBL" id="KAF2098245.1"/>
    </source>
</evidence>
<protein>
    <recommendedName>
        <fullName evidence="1">Heterokaryon incompatibility domain-containing protein</fullName>
    </recommendedName>
</protein>
<dbReference type="AlphaFoldDB" id="A0A9P4M5U5"/>
<name>A0A9P4M5U5_9PEZI</name>
<sequence>MPPLPAGVCSWDTCGQNIVPGTKSRHLLCLLFNMYKALMQRGFRLLCPLEGDDFAFALETHEINEAPTYVALSYTWGPAPYRRGRPLDTKYNIKLNGEVFSVQENLHDALRHMFRHLRSSKYRLYVDAVSLRIPIVFFNNLANGKIFTGYRSTGGRDYSYKEIRRSVPWLTGAAAIMEQKAAMIIVMGKYRST</sequence>
<evidence type="ECO:0000259" key="1">
    <source>
        <dbReference type="Pfam" id="PF06985"/>
    </source>
</evidence>
<feature type="domain" description="Heterokaryon incompatibility" evidence="1">
    <location>
        <begin position="69"/>
        <end position="129"/>
    </location>
</feature>
<comment type="caution">
    <text evidence="2">The sequence shown here is derived from an EMBL/GenBank/DDBJ whole genome shotgun (WGS) entry which is preliminary data.</text>
</comment>
<reference evidence="2" key="1">
    <citation type="journal article" date="2020" name="Stud. Mycol.">
        <title>101 Dothideomycetes genomes: a test case for predicting lifestyles and emergence of pathogens.</title>
        <authorList>
            <person name="Haridas S."/>
            <person name="Albert R."/>
            <person name="Binder M."/>
            <person name="Bloem J."/>
            <person name="Labutti K."/>
            <person name="Salamov A."/>
            <person name="Andreopoulos B."/>
            <person name="Baker S."/>
            <person name="Barry K."/>
            <person name="Bills G."/>
            <person name="Bluhm B."/>
            <person name="Cannon C."/>
            <person name="Castanera R."/>
            <person name="Culley D."/>
            <person name="Daum C."/>
            <person name="Ezra D."/>
            <person name="Gonzalez J."/>
            <person name="Henrissat B."/>
            <person name="Kuo A."/>
            <person name="Liang C."/>
            <person name="Lipzen A."/>
            <person name="Lutzoni F."/>
            <person name="Magnuson J."/>
            <person name="Mondo S."/>
            <person name="Nolan M."/>
            <person name="Ohm R."/>
            <person name="Pangilinan J."/>
            <person name="Park H.-J."/>
            <person name="Ramirez L."/>
            <person name="Alfaro M."/>
            <person name="Sun H."/>
            <person name="Tritt A."/>
            <person name="Yoshinaga Y."/>
            <person name="Zwiers L.-H."/>
            <person name="Turgeon B."/>
            <person name="Goodwin S."/>
            <person name="Spatafora J."/>
            <person name="Crous P."/>
            <person name="Grigoriev I."/>
        </authorList>
    </citation>
    <scope>NUCLEOTIDE SEQUENCE</scope>
    <source>
        <strain evidence="2">CBS 133067</strain>
    </source>
</reference>
<evidence type="ECO:0000313" key="3">
    <source>
        <dbReference type="Proteomes" id="UP000799772"/>
    </source>
</evidence>
<dbReference type="EMBL" id="ML978127">
    <property type="protein sequence ID" value="KAF2098245.1"/>
    <property type="molecule type" value="Genomic_DNA"/>
</dbReference>
<dbReference type="Proteomes" id="UP000799772">
    <property type="component" value="Unassembled WGS sequence"/>
</dbReference>
<dbReference type="OrthoDB" id="5416609at2759"/>